<gene>
    <name evidence="9" type="ORF">CLV35_3377</name>
</gene>
<dbReference type="Pfam" id="PF13183">
    <property type="entry name" value="Fer4_8"/>
    <property type="match status" value="1"/>
</dbReference>
<dbReference type="Pfam" id="PF02754">
    <property type="entry name" value="CCG"/>
    <property type="match status" value="2"/>
</dbReference>
<dbReference type="EMBL" id="RBWV01000015">
    <property type="protein sequence ID" value="RKS69203.1"/>
    <property type="molecule type" value="Genomic_DNA"/>
</dbReference>
<comment type="cofactor">
    <cofactor evidence="1">
        <name>FAD</name>
        <dbReference type="ChEBI" id="CHEBI:57692"/>
    </cofactor>
</comment>
<dbReference type="InterPro" id="IPR009051">
    <property type="entry name" value="Helical_ferredxn"/>
</dbReference>
<comment type="caution">
    <text evidence="9">The sequence shown here is derived from an EMBL/GenBank/DDBJ whole genome shotgun (WGS) entry which is preliminary data.</text>
</comment>
<evidence type="ECO:0000256" key="4">
    <source>
        <dbReference type="ARBA" id="ARBA00022827"/>
    </source>
</evidence>
<evidence type="ECO:0000256" key="3">
    <source>
        <dbReference type="ARBA" id="ARBA00022723"/>
    </source>
</evidence>
<feature type="domain" description="FAD-binding PCMH-type" evidence="8">
    <location>
        <begin position="34"/>
        <end position="262"/>
    </location>
</feature>
<evidence type="ECO:0000259" key="8">
    <source>
        <dbReference type="PROSITE" id="PS51387"/>
    </source>
</evidence>
<dbReference type="InterPro" id="IPR017896">
    <property type="entry name" value="4Fe4S_Fe-S-bd"/>
</dbReference>
<dbReference type="InterPro" id="IPR036318">
    <property type="entry name" value="FAD-bd_PCMH-like_sf"/>
</dbReference>
<dbReference type="OrthoDB" id="9770306at2"/>
<evidence type="ECO:0000256" key="1">
    <source>
        <dbReference type="ARBA" id="ARBA00001974"/>
    </source>
</evidence>
<dbReference type="PANTHER" id="PTHR11748:SF119">
    <property type="entry name" value="D-2-HYDROXYGLUTARATE DEHYDROGENASE"/>
    <property type="match status" value="1"/>
</dbReference>
<dbReference type="AlphaFoldDB" id="A0A420XKX7"/>
<keyword evidence="5" id="KW-0560">Oxidoreductase</keyword>
<dbReference type="GO" id="GO:0051536">
    <property type="term" value="F:iron-sulfur cluster binding"/>
    <property type="evidence" value="ECO:0007669"/>
    <property type="project" value="UniProtKB-KW"/>
</dbReference>
<keyword evidence="4" id="KW-0274">FAD</keyword>
<organism evidence="9 10">
    <name type="scientific">Motilibacter peucedani</name>
    <dbReference type="NCBI Taxonomy" id="598650"/>
    <lineage>
        <taxon>Bacteria</taxon>
        <taxon>Bacillati</taxon>
        <taxon>Actinomycetota</taxon>
        <taxon>Actinomycetes</taxon>
        <taxon>Motilibacterales</taxon>
        <taxon>Motilibacteraceae</taxon>
        <taxon>Motilibacter</taxon>
    </lineage>
</organism>
<dbReference type="PROSITE" id="PS51387">
    <property type="entry name" value="FAD_PCMH"/>
    <property type="match status" value="1"/>
</dbReference>
<dbReference type="SUPFAM" id="SSF46548">
    <property type="entry name" value="alpha-helical ferredoxin"/>
    <property type="match status" value="1"/>
</dbReference>
<name>A0A420XKX7_9ACTN</name>
<sequence length="967" mass="104826">MTGSLEAALRQAVRGEVEFGSSTRAVYATDSSNYRQVPIGVVFPRDTDDLVAAVRVCADHGVPVLGRGAGTSLAGQACNVAVVLDTSRHMTRILEIDPVRRTARVQPGVVLDDLRRAAEVHGLTFGPDPATHAWCTLGGMIGNNSCGTHALYAGKTVDNVESLTVVTYDGEVLELGAYDDSAYAAAVVAGGRTAEVLGGLREIGRRHEALVRERYVDIPRRVSGYNLDQLLPDSGFHVARALVGTESTCVLVAEATVTLSVSPAHRRLVVLGYPDVFAAADAVPSLLGHGLLGLEGFDETLERQMRDRDLHVQHLELLPPGGGWLLAELGADDPAEADARTDAFTAALPDGVAWRRFDDETDQRRVWLVRESGLGATAIRADGRHNSEGWEDAAVAPERLGEYLRAVTALWDDYGYSGAWYGHFGQGCVHTRNDFDLHTEQGLRDYRSYVERAADLVVSMGGSLSGEHGDGQSRGELLERMYGPELVDAFRQFKAVFDPRGRMNPGKVVDAYPLDSSLRFGPDHRVVRPHQQFFALADDGGSLQTAVERCVGVGRCRRDDAGTMCPSYRVTRDERHSTRGRAKLLAEMFQGEVTPATWRNDDVREALDLCLSCKGCQTDCPTHVDMATYKAEFLSHHYARRLRPRVMYALGLLPWAARAATAVPRAANLVLTAPGLSQLVRRAAGVTTARPAPRFAATSWRRTRSARDHARTSQPTVVVWPDTFTDAYSPEVGERLVELLERLGERVVVPEQWGCCGRPLYDAGMLATARRTLAGLLDVLQPWLDRGLPVVVPEPSCLSTFRDELPGLLPDDPRAARLASLARSPAEQLLASSRLDGALAAAPHDLPERLVIHPHCHARAGAAAPADRELLQRLGHEAEVLDAGCCGLAGSFGFDAAHEPLSRRIGEESWLPQVRAALGDDRLVADGFSCRTQLDHLGGPAATDLVTLAWQRLCDGGQGRPAGVRGD</sequence>
<dbReference type="PANTHER" id="PTHR11748">
    <property type="entry name" value="D-LACTATE DEHYDROGENASE"/>
    <property type="match status" value="1"/>
</dbReference>
<evidence type="ECO:0000256" key="5">
    <source>
        <dbReference type="ARBA" id="ARBA00023002"/>
    </source>
</evidence>
<keyword evidence="7" id="KW-0411">Iron-sulfur</keyword>
<evidence type="ECO:0000256" key="7">
    <source>
        <dbReference type="ARBA" id="ARBA00023014"/>
    </source>
</evidence>
<keyword evidence="2" id="KW-0285">Flavoprotein</keyword>
<dbReference type="InterPro" id="IPR006094">
    <property type="entry name" value="Oxid_FAD_bind_N"/>
</dbReference>
<keyword evidence="6" id="KW-0408">Iron</keyword>
<dbReference type="SUPFAM" id="SSF56176">
    <property type="entry name" value="FAD-binding/transporter-associated domain-like"/>
    <property type="match status" value="1"/>
</dbReference>
<dbReference type="Gene3D" id="1.10.45.10">
    <property type="entry name" value="Vanillyl-alcohol Oxidase, Chain A, domain 4"/>
    <property type="match status" value="1"/>
</dbReference>
<dbReference type="Pfam" id="PF02913">
    <property type="entry name" value="FAD-oxidase_C"/>
    <property type="match status" value="1"/>
</dbReference>
<dbReference type="Gene3D" id="1.10.1060.10">
    <property type="entry name" value="Alpha-helical ferredoxin"/>
    <property type="match status" value="1"/>
</dbReference>
<dbReference type="PROSITE" id="PS00198">
    <property type="entry name" value="4FE4S_FER_1"/>
    <property type="match status" value="1"/>
</dbReference>
<dbReference type="Gene3D" id="3.30.70.2740">
    <property type="match status" value="1"/>
</dbReference>
<dbReference type="GO" id="GO:0046872">
    <property type="term" value="F:metal ion binding"/>
    <property type="evidence" value="ECO:0007669"/>
    <property type="project" value="UniProtKB-KW"/>
</dbReference>
<dbReference type="InterPro" id="IPR017900">
    <property type="entry name" value="4Fe4S_Fe_S_CS"/>
</dbReference>
<evidence type="ECO:0000313" key="10">
    <source>
        <dbReference type="Proteomes" id="UP000281955"/>
    </source>
</evidence>
<dbReference type="SUPFAM" id="SSF55103">
    <property type="entry name" value="FAD-linked oxidases, C-terminal domain"/>
    <property type="match status" value="1"/>
</dbReference>
<dbReference type="InterPro" id="IPR016164">
    <property type="entry name" value="FAD-linked_Oxase-like_C"/>
</dbReference>
<dbReference type="InterPro" id="IPR016171">
    <property type="entry name" value="Vanillyl_alc_oxidase_C-sub2"/>
</dbReference>
<dbReference type="InterPro" id="IPR004113">
    <property type="entry name" value="FAD-bd_oxidored_4_C"/>
</dbReference>
<evidence type="ECO:0000256" key="2">
    <source>
        <dbReference type="ARBA" id="ARBA00022630"/>
    </source>
</evidence>
<dbReference type="Gene3D" id="3.30.465.10">
    <property type="match status" value="1"/>
</dbReference>
<dbReference type="InterPro" id="IPR004017">
    <property type="entry name" value="Cys_rich_dom"/>
</dbReference>
<dbReference type="InterPro" id="IPR016166">
    <property type="entry name" value="FAD-bd_PCMH"/>
</dbReference>
<dbReference type="GO" id="GO:1903457">
    <property type="term" value="P:lactate catabolic process"/>
    <property type="evidence" value="ECO:0007669"/>
    <property type="project" value="TreeGrafter"/>
</dbReference>
<dbReference type="InParanoid" id="A0A420XKX7"/>
<evidence type="ECO:0000256" key="6">
    <source>
        <dbReference type="ARBA" id="ARBA00023004"/>
    </source>
</evidence>
<keyword evidence="3" id="KW-0479">Metal-binding</keyword>
<protein>
    <submittedName>
        <fullName evidence="9">FAD/FMN-containing dehydrogenase</fullName>
    </submittedName>
</protein>
<dbReference type="GO" id="GO:0071949">
    <property type="term" value="F:FAD binding"/>
    <property type="evidence" value="ECO:0007669"/>
    <property type="project" value="InterPro"/>
</dbReference>
<proteinExistence type="predicted"/>
<dbReference type="InterPro" id="IPR016169">
    <property type="entry name" value="FAD-bd_PCMH_sub2"/>
</dbReference>
<dbReference type="Pfam" id="PF01565">
    <property type="entry name" value="FAD_binding_4"/>
    <property type="match status" value="1"/>
</dbReference>
<reference evidence="9 10" key="1">
    <citation type="submission" date="2018-10" db="EMBL/GenBank/DDBJ databases">
        <title>Genomic Encyclopedia of Archaeal and Bacterial Type Strains, Phase II (KMG-II): from individual species to whole genera.</title>
        <authorList>
            <person name="Goeker M."/>
        </authorList>
    </citation>
    <scope>NUCLEOTIDE SEQUENCE [LARGE SCALE GENOMIC DNA]</scope>
    <source>
        <strain evidence="9 10">RP-AC37</strain>
    </source>
</reference>
<keyword evidence="10" id="KW-1185">Reference proteome</keyword>
<dbReference type="RefSeq" id="WP_121194650.1">
    <property type="nucleotide sequence ID" value="NZ_RBWV01000015.1"/>
</dbReference>
<dbReference type="GO" id="GO:0004458">
    <property type="term" value="F:D-lactate dehydrogenase (cytochrome) activity"/>
    <property type="evidence" value="ECO:0007669"/>
    <property type="project" value="TreeGrafter"/>
</dbReference>
<accession>A0A420XKX7</accession>
<evidence type="ECO:0000313" key="9">
    <source>
        <dbReference type="EMBL" id="RKS69203.1"/>
    </source>
</evidence>
<dbReference type="Proteomes" id="UP000281955">
    <property type="component" value="Unassembled WGS sequence"/>
</dbReference>
<dbReference type="GO" id="GO:0008720">
    <property type="term" value="F:D-lactate dehydrogenase (NAD+) activity"/>
    <property type="evidence" value="ECO:0007669"/>
    <property type="project" value="TreeGrafter"/>
</dbReference>